<dbReference type="PANTHER" id="PTHR23131:SF4">
    <property type="entry name" value="METALLO-BETA-LACTAMASE SUPERFAMILY POTEIN"/>
    <property type="match status" value="1"/>
</dbReference>
<dbReference type="InterPro" id="IPR001279">
    <property type="entry name" value="Metallo-B-lactamas"/>
</dbReference>
<organism evidence="2 3">
    <name type="scientific">Halosolutus amylolyticus</name>
    <dbReference type="NCBI Taxonomy" id="2932267"/>
    <lineage>
        <taxon>Archaea</taxon>
        <taxon>Methanobacteriati</taxon>
        <taxon>Methanobacteriota</taxon>
        <taxon>Stenosarchaea group</taxon>
        <taxon>Halobacteria</taxon>
        <taxon>Halobacteriales</taxon>
        <taxon>Natrialbaceae</taxon>
        <taxon>Halosolutus</taxon>
    </lineage>
</organism>
<evidence type="ECO:0000313" key="3">
    <source>
        <dbReference type="Proteomes" id="UP001595898"/>
    </source>
</evidence>
<evidence type="ECO:0000313" key="2">
    <source>
        <dbReference type="EMBL" id="MFC4541716.1"/>
    </source>
</evidence>
<dbReference type="InterPro" id="IPR036388">
    <property type="entry name" value="WH-like_DNA-bd_sf"/>
</dbReference>
<name>A0ABD5PMB1_9EURY</name>
<evidence type="ECO:0000259" key="1">
    <source>
        <dbReference type="SMART" id="SM00849"/>
    </source>
</evidence>
<dbReference type="PANTHER" id="PTHR23131">
    <property type="entry name" value="ENDORIBONUCLEASE LACTB2"/>
    <property type="match status" value="1"/>
</dbReference>
<dbReference type="AlphaFoldDB" id="A0ABD5PMB1"/>
<dbReference type="SUPFAM" id="SSF56281">
    <property type="entry name" value="Metallo-hydrolase/oxidoreductase"/>
    <property type="match status" value="1"/>
</dbReference>
<protein>
    <submittedName>
        <fullName evidence="2">MBL fold metallo-hydrolase</fullName>
    </submittedName>
</protein>
<dbReference type="SMART" id="SM00849">
    <property type="entry name" value="Lactamase_B"/>
    <property type="match status" value="1"/>
</dbReference>
<feature type="domain" description="Metallo-beta-lactamase" evidence="1">
    <location>
        <begin position="17"/>
        <end position="229"/>
    </location>
</feature>
<dbReference type="RefSeq" id="WP_250142330.1">
    <property type="nucleotide sequence ID" value="NZ_JALIQP010000006.1"/>
</dbReference>
<dbReference type="EMBL" id="JBHSFA010000003">
    <property type="protein sequence ID" value="MFC4541716.1"/>
    <property type="molecule type" value="Genomic_DNA"/>
</dbReference>
<dbReference type="Gene3D" id="1.10.10.10">
    <property type="entry name" value="Winged helix-like DNA-binding domain superfamily/Winged helix DNA-binding domain"/>
    <property type="match status" value="1"/>
</dbReference>
<sequence>MADVDRIAIGDGSPEGTNSAYVVGDRAVVDPGPPTDDAWAALREGLDRVGVAVDDLEYVLVTHWHVDHAGLAPRLAGAADATIAMGADDAPLVADYAVERERRLERDAETMHRLGIPDDVVANVIDGDAPSPMPNAVPVEPLGDGNRVAGIEALSTPGHTLGHTAYAVDDVLLVGDAILPTYTPNVGGSDTRTLSTQREGTTAEHDPLATFRETLDRLSNRSETLRPGHGTSLDSDRIDDVRTHHRDRSRRVLAALEATERGPTTPWTLARDLFGDLAGIHAKFGVGEAAAHLRSLERDGRVERVTIDPERYEPR</sequence>
<dbReference type="Proteomes" id="UP001595898">
    <property type="component" value="Unassembled WGS sequence"/>
</dbReference>
<dbReference type="Gene3D" id="3.60.15.10">
    <property type="entry name" value="Ribonuclease Z/Hydroxyacylglutathione hydrolase-like"/>
    <property type="match status" value="1"/>
</dbReference>
<accession>A0ABD5PMB1</accession>
<gene>
    <name evidence="2" type="ORF">ACFO5R_07225</name>
</gene>
<proteinExistence type="predicted"/>
<dbReference type="InterPro" id="IPR036866">
    <property type="entry name" value="RibonucZ/Hydroxyglut_hydro"/>
</dbReference>
<dbReference type="Pfam" id="PF00753">
    <property type="entry name" value="Lactamase_B"/>
    <property type="match status" value="1"/>
</dbReference>
<reference evidence="2 3" key="1">
    <citation type="journal article" date="2019" name="Int. J. Syst. Evol. Microbiol.">
        <title>The Global Catalogue of Microorganisms (GCM) 10K type strain sequencing project: providing services to taxonomists for standard genome sequencing and annotation.</title>
        <authorList>
            <consortium name="The Broad Institute Genomics Platform"/>
            <consortium name="The Broad Institute Genome Sequencing Center for Infectious Disease"/>
            <person name="Wu L."/>
            <person name="Ma J."/>
        </authorList>
    </citation>
    <scope>NUCLEOTIDE SEQUENCE [LARGE SCALE GENOMIC DNA]</scope>
    <source>
        <strain evidence="2 3">WLHS5</strain>
    </source>
</reference>
<keyword evidence="3" id="KW-1185">Reference proteome</keyword>
<comment type="caution">
    <text evidence="2">The sequence shown here is derived from an EMBL/GenBank/DDBJ whole genome shotgun (WGS) entry which is preliminary data.</text>
</comment>
<dbReference type="InterPro" id="IPR050662">
    <property type="entry name" value="Sec-metab_biosynth-thioest"/>
</dbReference>